<organism evidence="2 3">
    <name type="scientific">Striga hermonthica</name>
    <name type="common">Purple witchweed</name>
    <name type="synonym">Buchnera hermonthica</name>
    <dbReference type="NCBI Taxonomy" id="68872"/>
    <lineage>
        <taxon>Eukaryota</taxon>
        <taxon>Viridiplantae</taxon>
        <taxon>Streptophyta</taxon>
        <taxon>Embryophyta</taxon>
        <taxon>Tracheophyta</taxon>
        <taxon>Spermatophyta</taxon>
        <taxon>Magnoliopsida</taxon>
        <taxon>eudicotyledons</taxon>
        <taxon>Gunneridae</taxon>
        <taxon>Pentapetalae</taxon>
        <taxon>asterids</taxon>
        <taxon>lamiids</taxon>
        <taxon>Lamiales</taxon>
        <taxon>Orobanchaceae</taxon>
        <taxon>Buchnereae</taxon>
        <taxon>Striga</taxon>
    </lineage>
</organism>
<evidence type="ECO:0000313" key="2">
    <source>
        <dbReference type="EMBL" id="CAA0820768.1"/>
    </source>
</evidence>
<dbReference type="Proteomes" id="UP001153555">
    <property type="component" value="Unassembled WGS sequence"/>
</dbReference>
<sequence length="406" mass="45948">MKMKINKAIDLSSISVLPPQMRRSSVVTGGLESSSTFGRRQTAPQLRPQHSQLTLSQGVSSQHGIFSQFSQNSQDEILTAEKLGYQERENSARRSSCQPPVSHTREDSQLMASRTSNNLMHRWSGQEYKSQNSEELEHRIGVMETSLSRLHMLLDTVQSDIIQVNRCTKEVSLELKAVEQKLNVQDNSLQLMSKGQEGIKLCLDVGLQSLSDQLKQKVNQENLEAMISHISALSDKFETVMMKLQNDLHMDFCREIQACAMSCSMMISEQTRATDSTNGPKAVSRHASHQEDQYPNNAKGHLKEQQKFLELKVETGGWIMVKPEQATRVIGNLTTNDQIKKSLNQMESKVVIDSDEETDEGFSCLLNGNGTDMDEYSVEEAMQETARILRKARRRKRKRRDTIVID</sequence>
<dbReference type="EMBL" id="CACSLK010020742">
    <property type="protein sequence ID" value="CAA0820768.1"/>
    <property type="molecule type" value="Genomic_DNA"/>
</dbReference>
<accession>A0A9N7N1I3</accession>
<dbReference type="GO" id="GO:0070192">
    <property type="term" value="P:chromosome organization involved in meiotic cell cycle"/>
    <property type="evidence" value="ECO:0007669"/>
    <property type="project" value="InterPro"/>
</dbReference>
<feature type="region of interest" description="Disordered" evidence="1">
    <location>
        <begin position="88"/>
        <end position="110"/>
    </location>
</feature>
<keyword evidence="3" id="KW-1185">Reference proteome</keyword>
<evidence type="ECO:0000313" key="3">
    <source>
        <dbReference type="Proteomes" id="UP001153555"/>
    </source>
</evidence>
<name>A0A9N7N1I3_STRHE</name>
<reference evidence="2" key="1">
    <citation type="submission" date="2019-12" db="EMBL/GenBank/DDBJ databases">
        <authorList>
            <person name="Scholes J."/>
        </authorList>
    </citation>
    <scope>NUCLEOTIDE SEQUENCE</scope>
</reference>
<dbReference type="PANTHER" id="PTHR37695:SF1">
    <property type="entry name" value="RECOMBINATION INITIATION DEFECTS 3-RELATED"/>
    <property type="match status" value="1"/>
</dbReference>
<dbReference type="OrthoDB" id="1920658at2759"/>
<dbReference type="AlphaFoldDB" id="A0A9N7N1I3"/>
<evidence type="ECO:0000256" key="1">
    <source>
        <dbReference type="SAM" id="MobiDB-lite"/>
    </source>
</evidence>
<comment type="caution">
    <text evidence="2">The sequence shown here is derived from an EMBL/GenBank/DDBJ whole genome shotgun (WGS) entry which is preliminary data.</text>
</comment>
<proteinExistence type="predicted"/>
<dbReference type="GO" id="GO:0042138">
    <property type="term" value="P:meiotic DNA double-strand break formation"/>
    <property type="evidence" value="ECO:0007669"/>
    <property type="project" value="TreeGrafter"/>
</dbReference>
<dbReference type="GO" id="GO:0009556">
    <property type="term" value="P:microsporogenesis"/>
    <property type="evidence" value="ECO:0007669"/>
    <property type="project" value="TreeGrafter"/>
</dbReference>
<feature type="region of interest" description="Disordered" evidence="1">
    <location>
        <begin position="272"/>
        <end position="297"/>
    </location>
</feature>
<dbReference type="PANTHER" id="PTHR37695">
    <property type="entry name" value="RECOMBINATION INITIATION DEFECTS 3-RELATED"/>
    <property type="match status" value="1"/>
</dbReference>
<dbReference type="GO" id="GO:0005634">
    <property type="term" value="C:nucleus"/>
    <property type="evidence" value="ECO:0007669"/>
    <property type="project" value="TreeGrafter"/>
</dbReference>
<protein>
    <submittedName>
        <fullName evidence="2">Recombination initiation defects 3</fullName>
    </submittedName>
</protein>
<dbReference type="InterPro" id="IPR034546">
    <property type="entry name" value="PAIR1"/>
</dbReference>
<gene>
    <name evidence="2" type="ORF">SHERM_18770</name>
</gene>
<dbReference type="GO" id="GO:0009553">
    <property type="term" value="P:embryo sac development"/>
    <property type="evidence" value="ECO:0007669"/>
    <property type="project" value="TreeGrafter"/>
</dbReference>